<feature type="signal peptide" evidence="1">
    <location>
        <begin position="1"/>
        <end position="29"/>
    </location>
</feature>
<name>A0ABS7F2W8_9PROT</name>
<accession>A0ABS7F2W8</accession>
<dbReference type="RefSeq" id="WP_220117593.1">
    <property type="nucleotide sequence ID" value="NZ_JAHZUY010000023.1"/>
</dbReference>
<sequence length="471" mass="49797">MTDGRVRRRALRLLPMLPLLAIGAGCAGAPGGTQPPPGFTADTFGLAGLLSGARATEAGCRALPDGLWVGTADGRRSECIRYHAAGLDGPPPRPATALVWIPGDPTGATYRMAGGRPRLESASMLYELTAELRWSGAEMLSAVMGGLPVVLLARPGMHGSSGDQAQDRHSHDEVELLDAALTELRRRHPWIRDFAAVGFSSGGTVLANLLTRRADIRCAVLASAPLDLGEYYRTAGGGGGGGVAALDSLAMRDDLADPMRALAGGRKLPADATVFVMGDHHDRRVPAAAWEHWAEAARRAGLQVLIAEIPGHDRPDLGGPVETRHHTSGRALEVGYACASGMAPADVQRALVTGEPLLLPRGRRLDGAEIRDAFAGQTLHGTAWQPRALVLTVWMPDGRLYQASPRRPGRRIAELRWWVEGDRLCTSRHGCGEVRADGALLHVVAGDPPRLAATYLAVAGPRPAADTAPRP</sequence>
<dbReference type="EMBL" id="JAHZUY010000023">
    <property type="protein sequence ID" value="MBW8269839.1"/>
    <property type="molecule type" value="Genomic_DNA"/>
</dbReference>
<dbReference type="PROSITE" id="PS51257">
    <property type="entry name" value="PROKAR_LIPOPROTEIN"/>
    <property type="match status" value="1"/>
</dbReference>
<dbReference type="InterPro" id="IPR029058">
    <property type="entry name" value="AB_hydrolase_fold"/>
</dbReference>
<evidence type="ECO:0008006" key="4">
    <source>
        <dbReference type="Google" id="ProtNLM"/>
    </source>
</evidence>
<protein>
    <recommendedName>
        <fullName evidence="4">Peptidase S9 prolyl oligopeptidase catalytic domain-containing protein</fullName>
    </recommendedName>
</protein>
<organism evidence="2 3">
    <name type="scientific">Caldovatus aquaticus</name>
    <dbReference type="NCBI Taxonomy" id="2865671"/>
    <lineage>
        <taxon>Bacteria</taxon>
        <taxon>Pseudomonadati</taxon>
        <taxon>Pseudomonadota</taxon>
        <taxon>Alphaproteobacteria</taxon>
        <taxon>Acetobacterales</taxon>
        <taxon>Roseomonadaceae</taxon>
        <taxon>Caldovatus</taxon>
    </lineage>
</organism>
<dbReference type="Proteomes" id="UP001519924">
    <property type="component" value="Unassembled WGS sequence"/>
</dbReference>
<feature type="chain" id="PRO_5045089852" description="Peptidase S9 prolyl oligopeptidase catalytic domain-containing protein" evidence="1">
    <location>
        <begin position="30"/>
        <end position="471"/>
    </location>
</feature>
<keyword evidence="3" id="KW-1185">Reference proteome</keyword>
<proteinExistence type="predicted"/>
<reference evidence="2 3" key="1">
    <citation type="submission" date="2021-08" db="EMBL/GenBank/DDBJ databases">
        <title>Caldovatus sediminis gen. nov., sp. nov., a moderately thermophilic bacterium isolated from a hot spring.</title>
        <authorList>
            <person name="Hu C.-J."/>
            <person name="Li W.-J."/>
            <person name="Xian W.-D."/>
        </authorList>
    </citation>
    <scope>NUCLEOTIDE SEQUENCE [LARGE SCALE GENOMIC DNA]</scope>
    <source>
        <strain evidence="2 3">SYSU G05006</strain>
    </source>
</reference>
<comment type="caution">
    <text evidence="2">The sequence shown here is derived from an EMBL/GenBank/DDBJ whole genome shotgun (WGS) entry which is preliminary data.</text>
</comment>
<evidence type="ECO:0000256" key="1">
    <source>
        <dbReference type="SAM" id="SignalP"/>
    </source>
</evidence>
<dbReference type="SUPFAM" id="SSF53474">
    <property type="entry name" value="alpha/beta-Hydrolases"/>
    <property type="match status" value="1"/>
</dbReference>
<dbReference type="Gene3D" id="3.40.50.1820">
    <property type="entry name" value="alpha/beta hydrolase"/>
    <property type="match status" value="1"/>
</dbReference>
<evidence type="ECO:0000313" key="3">
    <source>
        <dbReference type="Proteomes" id="UP001519924"/>
    </source>
</evidence>
<evidence type="ECO:0000313" key="2">
    <source>
        <dbReference type="EMBL" id="MBW8269839.1"/>
    </source>
</evidence>
<gene>
    <name evidence="2" type="ORF">K1J50_10100</name>
</gene>
<keyword evidence="1" id="KW-0732">Signal</keyword>